<dbReference type="EMBL" id="SRLO01000003">
    <property type="protein sequence ID" value="TNN88832.1"/>
    <property type="molecule type" value="Genomic_DNA"/>
</dbReference>
<reference evidence="2 3" key="1">
    <citation type="submission" date="2019-03" db="EMBL/GenBank/DDBJ databases">
        <title>First draft genome of Liparis tanakae, snailfish: a comprehensive survey of snailfish specific genes.</title>
        <authorList>
            <person name="Kim W."/>
            <person name="Song I."/>
            <person name="Jeong J.-H."/>
            <person name="Kim D."/>
            <person name="Kim S."/>
            <person name="Ryu S."/>
            <person name="Song J.Y."/>
            <person name="Lee S.K."/>
        </authorList>
    </citation>
    <scope>NUCLEOTIDE SEQUENCE [LARGE SCALE GENOMIC DNA]</scope>
    <source>
        <tissue evidence="2">Muscle</tissue>
    </source>
</reference>
<feature type="compositionally biased region" description="Low complexity" evidence="1">
    <location>
        <begin position="185"/>
        <end position="199"/>
    </location>
</feature>
<dbReference type="Proteomes" id="UP000314294">
    <property type="component" value="Unassembled WGS sequence"/>
</dbReference>
<sequence length="199" mass="21808">MLPESELHSGCRVPRYFFNEAQSLERAVSRSSLIYHTCWGRSTCELWVQGDAEAEAKSTASLRHLEGEETLKQVHTGLHTCQHLIRSSYTLQQSEIGSNIYATISNRGARSPARLAALLHHLRERSAHSQADLGLSSGSSLATAVMSWVLRAWSIEPVCRPSRQNPATGLLAVSLPERTLSSRMSPPSTTPNTSTPSNS</sequence>
<comment type="caution">
    <text evidence="2">The sequence shown here is derived from an EMBL/GenBank/DDBJ whole genome shotgun (WGS) entry which is preliminary data.</text>
</comment>
<evidence type="ECO:0000313" key="2">
    <source>
        <dbReference type="EMBL" id="TNN88832.1"/>
    </source>
</evidence>
<gene>
    <name evidence="2" type="ORF">EYF80_000710</name>
</gene>
<name>A0A4Z2JHU0_9TELE</name>
<organism evidence="2 3">
    <name type="scientific">Liparis tanakae</name>
    <name type="common">Tanaka's snailfish</name>
    <dbReference type="NCBI Taxonomy" id="230148"/>
    <lineage>
        <taxon>Eukaryota</taxon>
        <taxon>Metazoa</taxon>
        <taxon>Chordata</taxon>
        <taxon>Craniata</taxon>
        <taxon>Vertebrata</taxon>
        <taxon>Euteleostomi</taxon>
        <taxon>Actinopterygii</taxon>
        <taxon>Neopterygii</taxon>
        <taxon>Teleostei</taxon>
        <taxon>Neoteleostei</taxon>
        <taxon>Acanthomorphata</taxon>
        <taxon>Eupercaria</taxon>
        <taxon>Perciformes</taxon>
        <taxon>Cottioidei</taxon>
        <taxon>Cottales</taxon>
        <taxon>Liparidae</taxon>
        <taxon>Liparis</taxon>
    </lineage>
</organism>
<feature type="region of interest" description="Disordered" evidence="1">
    <location>
        <begin position="177"/>
        <end position="199"/>
    </location>
</feature>
<keyword evidence="3" id="KW-1185">Reference proteome</keyword>
<proteinExistence type="predicted"/>
<dbReference type="AlphaFoldDB" id="A0A4Z2JHU0"/>
<accession>A0A4Z2JHU0</accession>
<evidence type="ECO:0000313" key="3">
    <source>
        <dbReference type="Proteomes" id="UP000314294"/>
    </source>
</evidence>
<protein>
    <submittedName>
        <fullName evidence="2">Uncharacterized protein</fullName>
    </submittedName>
</protein>
<evidence type="ECO:0000256" key="1">
    <source>
        <dbReference type="SAM" id="MobiDB-lite"/>
    </source>
</evidence>